<feature type="region of interest" description="Disordered" evidence="1">
    <location>
        <begin position="34"/>
        <end position="54"/>
    </location>
</feature>
<dbReference type="RefSeq" id="WP_267647907.1">
    <property type="nucleotide sequence ID" value="NZ_JANHGR010000002.1"/>
</dbReference>
<dbReference type="Proteomes" id="UP001597139">
    <property type="component" value="Unassembled WGS sequence"/>
</dbReference>
<evidence type="ECO:0000313" key="4">
    <source>
        <dbReference type="Proteomes" id="UP001597139"/>
    </source>
</evidence>
<comment type="caution">
    <text evidence="3">The sequence shown here is derived from an EMBL/GenBank/DDBJ whole genome shotgun (WGS) entry which is preliminary data.</text>
</comment>
<dbReference type="InterPro" id="IPR058414">
    <property type="entry name" value="DUF8101"/>
</dbReference>
<sequence length="89" mass="9803">MDDLPSDVHAVLGQLLAEAQVAIGERDHEAARTAVDSVDEVASNKLPESEQRRRLQHGCERVRALLEDGDNDDYAAAAAYLSSMQRRVE</sequence>
<accession>A0ABD6BSM2</accession>
<feature type="domain" description="DUF8101" evidence="2">
    <location>
        <begin position="2"/>
        <end position="89"/>
    </location>
</feature>
<evidence type="ECO:0000256" key="1">
    <source>
        <dbReference type="SAM" id="MobiDB-lite"/>
    </source>
</evidence>
<evidence type="ECO:0000313" key="3">
    <source>
        <dbReference type="EMBL" id="MFD1568113.1"/>
    </source>
</evidence>
<keyword evidence="4" id="KW-1185">Reference proteome</keyword>
<dbReference type="EMBL" id="JBHUCZ010000010">
    <property type="protein sequence ID" value="MFD1568113.1"/>
    <property type="molecule type" value="Genomic_DNA"/>
</dbReference>
<proteinExistence type="predicted"/>
<reference evidence="3 4" key="1">
    <citation type="journal article" date="2019" name="Int. J. Syst. Evol. Microbiol.">
        <title>The Global Catalogue of Microorganisms (GCM) 10K type strain sequencing project: providing services to taxonomists for standard genome sequencing and annotation.</title>
        <authorList>
            <consortium name="The Broad Institute Genomics Platform"/>
            <consortium name="The Broad Institute Genome Sequencing Center for Infectious Disease"/>
            <person name="Wu L."/>
            <person name="Ma J."/>
        </authorList>
    </citation>
    <scope>NUCLEOTIDE SEQUENCE [LARGE SCALE GENOMIC DNA]</scope>
    <source>
        <strain evidence="3 4">CGMCC 1.12859</strain>
    </source>
</reference>
<evidence type="ECO:0000259" key="2">
    <source>
        <dbReference type="Pfam" id="PF26403"/>
    </source>
</evidence>
<dbReference type="AlphaFoldDB" id="A0ABD6BSM2"/>
<protein>
    <recommendedName>
        <fullName evidence="2">DUF8101 domain-containing protein</fullName>
    </recommendedName>
</protein>
<gene>
    <name evidence="3" type="ORF">ACFSAU_11465</name>
</gene>
<organism evidence="3 4">
    <name type="scientific">Halolamina litorea</name>
    <dbReference type="NCBI Taxonomy" id="1515593"/>
    <lineage>
        <taxon>Archaea</taxon>
        <taxon>Methanobacteriati</taxon>
        <taxon>Methanobacteriota</taxon>
        <taxon>Stenosarchaea group</taxon>
        <taxon>Halobacteria</taxon>
        <taxon>Halobacteriales</taxon>
        <taxon>Haloferacaceae</taxon>
    </lineage>
</organism>
<name>A0ABD6BSM2_9EURY</name>
<dbReference type="Pfam" id="PF26403">
    <property type="entry name" value="DUF8101"/>
    <property type="match status" value="1"/>
</dbReference>